<evidence type="ECO:0000259" key="10">
    <source>
        <dbReference type="Pfam" id="PF12627"/>
    </source>
</evidence>
<evidence type="ECO:0000256" key="2">
    <source>
        <dbReference type="ARBA" id="ARBA00022679"/>
    </source>
</evidence>
<evidence type="ECO:0000313" key="12">
    <source>
        <dbReference type="Proteomes" id="UP001595528"/>
    </source>
</evidence>
<name>A0ABV7L4R9_9PROT</name>
<dbReference type="RefSeq" id="WP_379903960.1">
    <property type="nucleotide sequence ID" value="NZ_JBHRTR010000034.1"/>
</dbReference>
<dbReference type="InterPro" id="IPR050264">
    <property type="entry name" value="Bact_CCA-adding_enz_type3_sf"/>
</dbReference>
<dbReference type="SUPFAM" id="SSF81301">
    <property type="entry name" value="Nucleotidyltransferase"/>
    <property type="match status" value="1"/>
</dbReference>
<keyword evidence="3" id="KW-0819">tRNA processing</keyword>
<evidence type="ECO:0000256" key="3">
    <source>
        <dbReference type="ARBA" id="ARBA00022694"/>
    </source>
</evidence>
<evidence type="ECO:0000256" key="6">
    <source>
        <dbReference type="ARBA" id="ARBA00022741"/>
    </source>
</evidence>
<protein>
    <submittedName>
        <fullName evidence="11">CCA tRNA nucleotidyltransferase</fullName>
    </submittedName>
</protein>
<dbReference type="InterPro" id="IPR032828">
    <property type="entry name" value="PolyA_RNA-bd"/>
</dbReference>
<accession>A0ABV7L4R9</accession>
<keyword evidence="2 8" id="KW-0808">Transferase</keyword>
<comment type="cofactor">
    <cofactor evidence="1">
        <name>Mg(2+)</name>
        <dbReference type="ChEBI" id="CHEBI:18420"/>
    </cofactor>
</comment>
<dbReference type="InterPro" id="IPR043519">
    <property type="entry name" value="NT_sf"/>
</dbReference>
<dbReference type="InterPro" id="IPR002646">
    <property type="entry name" value="PolA_pol_head_dom"/>
</dbReference>
<keyword evidence="12" id="KW-1185">Reference proteome</keyword>
<dbReference type="Pfam" id="PF12627">
    <property type="entry name" value="PolyA_pol_RNAbd"/>
    <property type="match status" value="1"/>
</dbReference>
<reference evidence="12" key="1">
    <citation type="journal article" date="2019" name="Int. J. Syst. Evol. Microbiol.">
        <title>The Global Catalogue of Microorganisms (GCM) 10K type strain sequencing project: providing services to taxonomists for standard genome sequencing and annotation.</title>
        <authorList>
            <consortium name="The Broad Institute Genomics Platform"/>
            <consortium name="The Broad Institute Genome Sequencing Center for Infectious Disease"/>
            <person name="Wu L."/>
            <person name="Ma J."/>
        </authorList>
    </citation>
    <scope>NUCLEOTIDE SEQUENCE [LARGE SCALE GENOMIC DNA]</scope>
    <source>
        <strain evidence="12">KCTC 42964</strain>
    </source>
</reference>
<sequence>MSAADDLEPARRIAPPDWMTDPATRRVVAALAAEGARPRFVGGCVRDALLDHAAKDIDIAVPMRPEAAMQLLRAAGLRVEPTGLDHGTVTAIADHRPFEVTSLRVDAETFGRHARVAFTADWRADAARRDFTMNALYADADGTIYDPVGGLADLDARKVRFIGDPHRRIAEDALRILRFFRFYARFDPGPPDEQAVAACAAAAGLIDGLSGERLRAECLAILATDRAAEALALMAGCGVAAALLGGAADTARLAALVAAERRHDCRPSALRRLAAAKPAGVAAAGLGRRLRLSNREAGRLECLAAPLPAEIAAAAAAPQGPAARHLLQSLGAETVADIVLLAEAAAALADAGGLLAAARDWQPIPFPLRGADLLVRGVAPGPAVGEMLQRLRHWWAAGDYRAGRGDCLAELDRRVAQEADRS</sequence>
<feature type="domain" description="Poly A polymerase head" evidence="9">
    <location>
        <begin position="39"/>
        <end position="160"/>
    </location>
</feature>
<dbReference type="Proteomes" id="UP001595528">
    <property type="component" value="Unassembled WGS sequence"/>
</dbReference>
<keyword evidence="6" id="KW-0547">Nucleotide-binding</keyword>
<evidence type="ECO:0000256" key="7">
    <source>
        <dbReference type="ARBA" id="ARBA00022842"/>
    </source>
</evidence>
<gene>
    <name evidence="11" type="ORF">ACFOGJ_20305</name>
</gene>
<keyword evidence="7" id="KW-0460">Magnesium</keyword>
<organism evidence="11 12">
    <name type="scientific">Marinibaculum pumilum</name>
    <dbReference type="NCBI Taxonomy" id="1766165"/>
    <lineage>
        <taxon>Bacteria</taxon>
        <taxon>Pseudomonadati</taxon>
        <taxon>Pseudomonadota</taxon>
        <taxon>Alphaproteobacteria</taxon>
        <taxon>Rhodospirillales</taxon>
        <taxon>Rhodospirillaceae</taxon>
        <taxon>Marinibaculum</taxon>
    </lineage>
</organism>
<evidence type="ECO:0000256" key="4">
    <source>
        <dbReference type="ARBA" id="ARBA00022695"/>
    </source>
</evidence>
<dbReference type="EMBL" id="JBHRTR010000034">
    <property type="protein sequence ID" value="MFC3229602.1"/>
    <property type="molecule type" value="Genomic_DNA"/>
</dbReference>
<dbReference type="Gene3D" id="3.30.460.10">
    <property type="entry name" value="Beta Polymerase, domain 2"/>
    <property type="match status" value="1"/>
</dbReference>
<keyword evidence="8" id="KW-0694">RNA-binding</keyword>
<dbReference type="SUPFAM" id="SSF81891">
    <property type="entry name" value="Poly A polymerase C-terminal region-like"/>
    <property type="match status" value="1"/>
</dbReference>
<evidence type="ECO:0000256" key="1">
    <source>
        <dbReference type="ARBA" id="ARBA00001946"/>
    </source>
</evidence>
<dbReference type="PANTHER" id="PTHR46173:SF1">
    <property type="entry name" value="CCA TRNA NUCLEOTIDYLTRANSFERASE 1, MITOCHONDRIAL"/>
    <property type="match status" value="1"/>
</dbReference>
<evidence type="ECO:0000256" key="8">
    <source>
        <dbReference type="RuleBase" id="RU003953"/>
    </source>
</evidence>
<comment type="caution">
    <text evidence="11">The sequence shown here is derived from an EMBL/GenBank/DDBJ whole genome shotgun (WGS) entry which is preliminary data.</text>
</comment>
<proteinExistence type="inferred from homology"/>
<evidence type="ECO:0000259" key="9">
    <source>
        <dbReference type="Pfam" id="PF01743"/>
    </source>
</evidence>
<keyword evidence="5" id="KW-0479">Metal-binding</keyword>
<evidence type="ECO:0000256" key="5">
    <source>
        <dbReference type="ARBA" id="ARBA00022723"/>
    </source>
</evidence>
<dbReference type="Pfam" id="PF01743">
    <property type="entry name" value="PolyA_pol"/>
    <property type="match status" value="1"/>
</dbReference>
<comment type="similarity">
    <text evidence="8">Belongs to the tRNA nucleotidyltransferase/poly(A) polymerase family.</text>
</comment>
<dbReference type="CDD" id="cd05398">
    <property type="entry name" value="NT_ClassII-CCAase"/>
    <property type="match status" value="1"/>
</dbReference>
<feature type="domain" description="tRNA nucleotidyltransferase/poly(A) polymerase RNA and SrmB- binding" evidence="10">
    <location>
        <begin position="192"/>
        <end position="244"/>
    </location>
</feature>
<evidence type="ECO:0000313" key="11">
    <source>
        <dbReference type="EMBL" id="MFC3229602.1"/>
    </source>
</evidence>
<keyword evidence="4" id="KW-0548">Nucleotidyltransferase</keyword>
<dbReference type="PANTHER" id="PTHR46173">
    <property type="entry name" value="CCA TRNA NUCLEOTIDYLTRANSFERASE 1, MITOCHONDRIAL"/>
    <property type="match status" value="1"/>
</dbReference>
<dbReference type="Gene3D" id="1.10.3090.10">
    <property type="entry name" value="cca-adding enzyme, domain 2"/>
    <property type="match status" value="1"/>
</dbReference>